<feature type="compositionally biased region" description="Low complexity" evidence="1">
    <location>
        <begin position="18"/>
        <end position="40"/>
    </location>
</feature>
<organism evidence="2 3">
    <name type="scientific">Liparis tanakae</name>
    <name type="common">Tanaka's snailfish</name>
    <dbReference type="NCBI Taxonomy" id="230148"/>
    <lineage>
        <taxon>Eukaryota</taxon>
        <taxon>Metazoa</taxon>
        <taxon>Chordata</taxon>
        <taxon>Craniata</taxon>
        <taxon>Vertebrata</taxon>
        <taxon>Euteleostomi</taxon>
        <taxon>Actinopterygii</taxon>
        <taxon>Neopterygii</taxon>
        <taxon>Teleostei</taxon>
        <taxon>Neoteleostei</taxon>
        <taxon>Acanthomorphata</taxon>
        <taxon>Eupercaria</taxon>
        <taxon>Perciformes</taxon>
        <taxon>Cottioidei</taxon>
        <taxon>Cottales</taxon>
        <taxon>Liparidae</taxon>
        <taxon>Liparis</taxon>
    </lineage>
</organism>
<comment type="caution">
    <text evidence="2">The sequence shown here is derived from an EMBL/GenBank/DDBJ whole genome shotgun (WGS) entry which is preliminary data.</text>
</comment>
<evidence type="ECO:0000256" key="1">
    <source>
        <dbReference type="SAM" id="MobiDB-lite"/>
    </source>
</evidence>
<name>A0A4Z2F912_9TELE</name>
<dbReference type="Proteomes" id="UP000314294">
    <property type="component" value="Unassembled WGS sequence"/>
</dbReference>
<reference evidence="2 3" key="1">
    <citation type="submission" date="2019-03" db="EMBL/GenBank/DDBJ databases">
        <title>First draft genome of Liparis tanakae, snailfish: a comprehensive survey of snailfish specific genes.</title>
        <authorList>
            <person name="Kim W."/>
            <person name="Song I."/>
            <person name="Jeong J.-H."/>
            <person name="Kim D."/>
            <person name="Kim S."/>
            <person name="Ryu S."/>
            <person name="Song J.Y."/>
            <person name="Lee S.K."/>
        </authorList>
    </citation>
    <scope>NUCLEOTIDE SEQUENCE [LARGE SCALE GENOMIC DNA]</scope>
    <source>
        <tissue evidence="2">Muscle</tissue>
    </source>
</reference>
<dbReference type="AlphaFoldDB" id="A0A4Z2F912"/>
<accession>A0A4Z2F912</accession>
<feature type="compositionally biased region" description="Basic residues" evidence="1">
    <location>
        <begin position="50"/>
        <end position="60"/>
    </location>
</feature>
<feature type="region of interest" description="Disordered" evidence="1">
    <location>
        <begin position="96"/>
        <end position="124"/>
    </location>
</feature>
<dbReference type="EMBL" id="SRLO01001498">
    <property type="protein sequence ID" value="TNN37353.1"/>
    <property type="molecule type" value="Genomic_DNA"/>
</dbReference>
<keyword evidence="3" id="KW-1185">Reference proteome</keyword>
<protein>
    <submittedName>
        <fullName evidence="2">Uncharacterized protein</fullName>
    </submittedName>
</protein>
<sequence length="191" mass="19580">MGIGYGAAGRQCGANRMLSSPSSPLSSPLLSPFLSRLSIPPQCPGDQKRSSTKRSARRRRGVSVIDCSIVARVPEPSGGGTDGGYAISATRLAAGGGASAPRQDDFPSGALSPRASGTCPPTASSRYTQTGAAVGLLTRLNQQEGGGAAEGFIVFIPACSVEYESASSLKDGGAGGFSWRRLSEVRSLSWR</sequence>
<evidence type="ECO:0000313" key="3">
    <source>
        <dbReference type="Proteomes" id="UP000314294"/>
    </source>
</evidence>
<evidence type="ECO:0000313" key="2">
    <source>
        <dbReference type="EMBL" id="TNN37353.1"/>
    </source>
</evidence>
<proteinExistence type="predicted"/>
<feature type="region of interest" description="Disordered" evidence="1">
    <location>
        <begin position="1"/>
        <end position="60"/>
    </location>
</feature>
<gene>
    <name evidence="2" type="ORF">EYF80_052478</name>
</gene>